<evidence type="ECO:0000259" key="4">
    <source>
        <dbReference type="PROSITE" id="PS51845"/>
    </source>
</evidence>
<dbReference type="PANTHER" id="PTHR11347">
    <property type="entry name" value="CYCLIC NUCLEOTIDE PHOSPHODIESTERASE"/>
    <property type="match status" value="1"/>
</dbReference>
<keyword evidence="2 3" id="KW-0378">Hydrolase</keyword>
<dbReference type="SUPFAM" id="SSF109604">
    <property type="entry name" value="HD-domain/PDEase-like"/>
    <property type="match status" value="1"/>
</dbReference>
<comment type="cofactor">
    <cofactor evidence="3">
        <name>a divalent metal cation</name>
        <dbReference type="ChEBI" id="CHEBI:60240"/>
    </cofactor>
    <text evidence="3">Binds 2 divalent metal cations per subunit. Site 1 may preferentially bind zinc ions, while site 2 has a preference for magnesium and/or manganese ions.</text>
</comment>
<evidence type="ECO:0000256" key="1">
    <source>
        <dbReference type="ARBA" id="ARBA00022723"/>
    </source>
</evidence>
<proteinExistence type="inferred from homology"/>
<evidence type="ECO:0000256" key="3">
    <source>
        <dbReference type="RuleBase" id="RU363067"/>
    </source>
</evidence>
<dbReference type="InterPro" id="IPR023088">
    <property type="entry name" value="PDEase"/>
</dbReference>
<dbReference type="EMBL" id="JBBJCI010000224">
    <property type="protein sequence ID" value="KAK7239276.1"/>
    <property type="molecule type" value="Genomic_DNA"/>
</dbReference>
<accession>A0ABR1FV75</accession>
<feature type="domain" description="PDEase" evidence="4">
    <location>
        <begin position="78"/>
        <end position="445"/>
    </location>
</feature>
<dbReference type="CDD" id="cd00077">
    <property type="entry name" value="HDc"/>
    <property type="match status" value="1"/>
</dbReference>
<evidence type="ECO:0000313" key="5">
    <source>
        <dbReference type="EMBL" id="KAK7239276.1"/>
    </source>
</evidence>
<dbReference type="InterPro" id="IPR036971">
    <property type="entry name" value="PDEase_catalytic_dom_sf"/>
</dbReference>
<dbReference type="InterPro" id="IPR023174">
    <property type="entry name" value="PDEase_CS"/>
</dbReference>
<name>A0ABR1FV75_AURAN</name>
<dbReference type="InterPro" id="IPR002073">
    <property type="entry name" value="PDEase_catalytic_dom"/>
</dbReference>
<protein>
    <recommendedName>
        <fullName evidence="3">Phosphodiesterase</fullName>
        <ecNumber evidence="3">3.1.4.-</ecNumber>
    </recommendedName>
</protein>
<dbReference type="EC" id="3.1.4.-" evidence="3"/>
<comment type="similarity">
    <text evidence="3">Belongs to the cyclic nucleotide phosphodiesterase family.</text>
</comment>
<dbReference type="Pfam" id="PF00233">
    <property type="entry name" value="PDEase_I"/>
    <property type="match status" value="1"/>
</dbReference>
<organism evidence="5 6">
    <name type="scientific">Aureococcus anophagefferens</name>
    <name type="common">Harmful bloom alga</name>
    <dbReference type="NCBI Taxonomy" id="44056"/>
    <lineage>
        <taxon>Eukaryota</taxon>
        <taxon>Sar</taxon>
        <taxon>Stramenopiles</taxon>
        <taxon>Ochrophyta</taxon>
        <taxon>Pelagophyceae</taxon>
        <taxon>Pelagomonadales</taxon>
        <taxon>Pelagomonadaceae</taxon>
        <taxon>Aureococcus</taxon>
    </lineage>
</organism>
<keyword evidence="1 3" id="KW-0479">Metal-binding</keyword>
<dbReference type="Proteomes" id="UP001363151">
    <property type="component" value="Unassembled WGS sequence"/>
</dbReference>
<sequence length="453" mass="48599">MLGKLDAYEKSKTPLEFDGEELVMISAYGATPHKAEVSRVLGESKGAGVRAVKNLIAKNRAVEAFGASSSFKAPAAYLADAVVARVGPLLANIHSWDFDMWAVVDAVGDQRLAAKVLADEVLVKARDLAPGPYGAVVRTCVDAIVAGYEDVAYHNCLHGADCMQSLHATLAKSPKYEAALALDRADLESSTRLPCIRTAVDDDNDHTLLVVLLAALAHDVGHVGLTNAYLVETGHDFAVRYNDQSPLENYHVATALSIVEAKGFWDSFDAPGKRMGRLYWIECVLATDMAHHMAAMAQLDGLLRKEGAAGDAATPANHLAVVKAIVHACDISAPTKPVKTHLRWTDLVMEEFYAQAENGAGKECEIPNFKGSDLGHAEKELANGKAKPSVPPRGSVVLGKFQLGFIGFIRPLFAKIAAIPSVDFDAPLKNIDVVKNHWIAETEPKPADKLPAL</sequence>
<reference evidence="5 6" key="1">
    <citation type="submission" date="2024-03" db="EMBL/GenBank/DDBJ databases">
        <title>Aureococcus anophagefferens CCMP1851 and Kratosvirus quantuckense: Draft genome of a second virus-susceptible host strain in the model system.</title>
        <authorList>
            <person name="Chase E."/>
            <person name="Truchon A.R."/>
            <person name="Schepens W."/>
            <person name="Wilhelm S.W."/>
        </authorList>
    </citation>
    <scope>NUCLEOTIDE SEQUENCE [LARGE SCALE GENOMIC DNA]</scope>
    <source>
        <strain evidence="5 6">CCMP1851</strain>
    </source>
</reference>
<dbReference type="PROSITE" id="PS51845">
    <property type="entry name" value="PDEASE_I_2"/>
    <property type="match status" value="1"/>
</dbReference>
<evidence type="ECO:0000313" key="6">
    <source>
        <dbReference type="Proteomes" id="UP001363151"/>
    </source>
</evidence>
<dbReference type="PROSITE" id="PS00126">
    <property type="entry name" value="PDEASE_I_1"/>
    <property type="match status" value="1"/>
</dbReference>
<gene>
    <name evidence="5" type="ORF">SO694_00025269</name>
</gene>
<evidence type="ECO:0000256" key="2">
    <source>
        <dbReference type="ARBA" id="ARBA00022801"/>
    </source>
</evidence>
<comment type="caution">
    <text evidence="5">The sequence shown here is derived from an EMBL/GenBank/DDBJ whole genome shotgun (WGS) entry which is preliminary data.</text>
</comment>
<dbReference type="InterPro" id="IPR003607">
    <property type="entry name" value="HD/PDEase_dom"/>
</dbReference>
<dbReference type="Gene3D" id="1.10.1300.10">
    <property type="entry name" value="3'5'-cyclic nucleotide phosphodiesterase, catalytic domain"/>
    <property type="match status" value="1"/>
</dbReference>
<dbReference type="PRINTS" id="PR00387">
    <property type="entry name" value="PDIESTERASE1"/>
</dbReference>
<keyword evidence="6" id="KW-1185">Reference proteome</keyword>